<dbReference type="EMBL" id="JAYKXN010000001">
    <property type="protein sequence ID" value="KAK7319375.1"/>
    <property type="molecule type" value="Genomic_DNA"/>
</dbReference>
<organism evidence="3 4">
    <name type="scientific">Clitoria ternatea</name>
    <name type="common">Butterfly pea</name>
    <dbReference type="NCBI Taxonomy" id="43366"/>
    <lineage>
        <taxon>Eukaryota</taxon>
        <taxon>Viridiplantae</taxon>
        <taxon>Streptophyta</taxon>
        <taxon>Embryophyta</taxon>
        <taxon>Tracheophyta</taxon>
        <taxon>Spermatophyta</taxon>
        <taxon>Magnoliopsida</taxon>
        <taxon>eudicotyledons</taxon>
        <taxon>Gunneridae</taxon>
        <taxon>Pentapetalae</taxon>
        <taxon>rosids</taxon>
        <taxon>fabids</taxon>
        <taxon>Fabales</taxon>
        <taxon>Fabaceae</taxon>
        <taxon>Papilionoideae</taxon>
        <taxon>50 kb inversion clade</taxon>
        <taxon>NPAAA clade</taxon>
        <taxon>indigoferoid/millettioid clade</taxon>
        <taxon>Phaseoleae</taxon>
        <taxon>Clitoria</taxon>
    </lineage>
</organism>
<dbReference type="AlphaFoldDB" id="A0AAN9KK96"/>
<dbReference type="Gene3D" id="3.40.640.10">
    <property type="entry name" value="Type I PLP-dependent aspartate aminotransferase-like (Major domain)"/>
    <property type="match status" value="1"/>
</dbReference>
<dbReference type="SUPFAM" id="SSF53383">
    <property type="entry name" value="PLP-dependent transferases"/>
    <property type="match status" value="2"/>
</dbReference>
<comment type="caution">
    <text evidence="3">The sequence shown here is derived from an EMBL/GenBank/DDBJ whole genome shotgun (WGS) entry which is preliminary data.</text>
</comment>
<dbReference type="PANTHER" id="PTHR46101">
    <property type="match status" value="1"/>
</dbReference>
<dbReference type="InterPro" id="IPR051151">
    <property type="entry name" value="Group_II_Decarboxylase"/>
</dbReference>
<dbReference type="InterPro" id="IPR015424">
    <property type="entry name" value="PyrdxlP-dep_Trfase"/>
</dbReference>
<evidence type="ECO:0000256" key="1">
    <source>
        <dbReference type="ARBA" id="ARBA00009533"/>
    </source>
</evidence>
<sequence>MVGTVDVLAHDSSIKGVVKSLPEDFNPTVFIQDFVPPIVVENAICNEITEPDVDDEVAGEREAYVENVLAGYVRSLTERTKNHLGYPIILDFDYVALSQFQNFPINNLGDPFIESDYGVHSRQFEVGVLNWFARLWELEKDEYSGYITNCGTEGNLHGILVGRGLARWNFICPQESHYSVFKAAHIYRMECVKIKTLCSGEIDCEDFKAMLLCHKDKPAIVNVNIGKFLLLCFFTLHALSSHLFLIQALTLKLKTAGKTVKGAVDDIDLLINKLEEAGYSHDKFYIHCDAALFGLMLPFVKHFKQERIQRFSERSAKVFEECTLLQRSPCDAGIGAMLHELSNIVVFEGPHDEEFVHKWQLACQGNIARVVIMPNVTIEKLHDFLNELVQRRAVWLRDAKSQPYCLASAVGHKNCLCALHR</sequence>
<dbReference type="InterPro" id="IPR015421">
    <property type="entry name" value="PyrdxlP-dep_Trfase_major"/>
</dbReference>
<reference evidence="3 4" key="1">
    <citation type="submission" date="2024-01" db="EMBL/GenBank/DDBJ databases">
        <title>The genomes of 5 underutilized Papilionoideae crops provide insights into root nodulation and disease resistance.</title>
        <authorList>
            <person name="Yuan L."/>
        </authorList>
    </citation>
    <scope>NUCLEOTIDE SEQUENCE [LARGE SCALE GENOMIC DNA]</scope>
    <source>
        <strain evidence="3">LY-2023</strain>
        <tissue evidence="3">Leaf</tissue>
    </source>
</reference>
<accession>A0AAN9KK96</accession>
<protein>
    <recommendedName>
        <fullName evidence="5">Histidine decarboxylase</fullName>
    </recommendedName>
</protein>
<gene>
    <name evidence="3" type="ORF">RJT34_04096</name>
</gene>
<keyword evidence="4" id="KW-1185">Reference proteome</keyword>
<comment type="similarity">
    <text evidence="1">Belongs to the group II decarboxylase family.</text>
</comment>
<evidence type="ECO:0008006" key="5">
    <source>
        <dbReference type="Google" id="ProtNLM"/>
    </source>
</evidence>
<dbReference type="Proteomes" id="UP001359559">
    <property type="component" value="Unassembled WGS sequence"/>
</dbReference>
<evidence type="ECO:0000313" key="3">
    <source>
        <dbReference type="EMBL" id="KAK7319375.1"/>
    </source>
</evidence>
<keyword evidence="2" id="KW-0210">Decarboxylase</keyword>
<evidence type="ECO:0000256" key="2">
    <source>
        <dbReference type="ARBA" id="ARBA00022793"/>
    </source>
</evidence>
<keyword evidence="2" id="KW-0456">Lyase</keyword>
<dbReference type="PANTHER" id="PTHR46101:SF21">
    <property type="entry name" value="SERINE DECARBOXYLASE"/>
    <property type="match status" value="1"/>
</dbReference>
<evidence type="ECO:0000313" key="4">
    <source>
        <dbReference type="Proteomes" id="UP001359559"/>
    </source>
</evidence>
<dbReference type="GO" id="GO:0016831">
    <property type="term" value="F:carboxy-lyase activity"/>
    <property type="evidence" value="ECO:0007669"/>
    <property type="project" value="UniProtKB-KW"/>
</dbReference>
<name>A0AAN9KK96_CLITE</name>
<proteinExistence type="inferred from homology"/>